<comment type="caution">
    <text evidence="2">The sequence shown here is derived from an EMBL/GenBank/DDBJ whole genome shotgun (WGS) entry which is preliminary data.</text>
</comment>
<dbReference type="Gene3D" id="3.30.700.10">
    <property type="entry name" value="Glycoprotein, Type 4 Pilin"/>
    <property type="match status" value="1"/>
</dbReference>
<dbReference type="InterPro" id="IPR045584">
    <property type="entry name" value="Pilin-like"/>
</dbReference>
<dbReference type="InterPro" id="IPR012902">
    <property type="entry name" value="N_methyl_site"/>
</dbReference>
<dbReference type="SUPFAM" id="SSF54523">
    <property type="entry name" value="Pili subunits"/>
    <property type="match status" value="1"/>
</dbReference>
<dbReference type="EMBL" id="SACR01000005">
    <property type="protein sequence ID" value="RVU44434.1"/>
    <property type="molecule type" value="Genomic_DNA"/>
</dbReference>
<evidence type="ECO:0000256" key="1">
    <source>
        <dbReference type="SAM" id="Phobius"/>
    </source>
</evidence>
<proteinExistence type="predicted"/>
<feature type="transmembrane region" description="Helical" evidence="1">
    <location>
        <begin position="12"/>
        <end position="34"/>
    </location>
</feature>
<evidence type="ECO:0000313" key="3">
    <source>
        <dbReference type="Proteomes" id="UP000285575"/>
    </source>
</evidence>
<dbReference type="Pfam" id="PF07963">
    <property type="entry name" value="N_methyl"/>
    <property type="match status" value="1"/>
</dbReference>
<protein>
    <submittedName>
        <fullName evidence="2">Prepilin-type N-terminal cleavage/methylation domain-containing protein</fullName>
    </submittedName>
</protein>
<dbReference type="Proteomes" id="UP000285575">
    <property type="component" value="Unassembled WGS sequence"/>
</dbReference>
<keyword evidence="1" id="KW-0812">Transmembrane</keyword>
<dbReference type="AlphaFoldDB" id="A0A437RCN0"/>
<dbReference type="RefSeq" id="WP_128229979.1">
    <property type="nucleotide sequence ID" value="NZ_SACR01000005.1"/>
</dbReference>
<reference evidence="2 3" key="1">
    <citation type="submission" date="2019-01" db="EMBL/GenBank/DDBJ databases">
        <authorList>
            <person name="Chen W.-M."/>
        </authorList>
    </citation>
    <scope>NUCLEOTIDE SEQUENCE [LARGE SCALE GENOMIC DNA]</scope>
    <source>
        <strain evidence="2 3">KYPY4</strain>
    </source>
</reference>
<keyword evidence="3" id="KW-1185">Reference proteome</keyword>
<organism evidence="2 3">
    <name type="scientific">Rubrivivax rivuli</name>
    <dbReference type="NCBI Taxonomy" id="1862385"/>
    <lineage>
        <taxon>Bacteria</taxon>
        <taxon>Pseudomonadati</taxon>
        <taxon>Pseudomonadota</taxon>
        <taxon>Betaproteobacteria</taxon>
        <taxon>Burkholderiales</taxon>
        <taxon>Sphaerotilaceae</taxon>
        <taxon>Rubrivivax</taxon>
    </lineage>
</organism>
<dbReference type="PROSITE" id="PS00409">
    <property type="entry name" value="PROKAR_NTER_METHYL"/>
    <property type="match status" value="1"/>
</dbReference>
<evidence type="ECO:0000313" key="2">
    <source>
        <dbReference type="EMBL" id="RVU44434.1"/>
    </source>
</evidence>
<dbReference type="NCBIfam" id="TIGR02532">
    <property type="entry name" value="IV_pilin_GFxxxE"/>
    <property type="match status" value="1"/>
</dbReference>
<sequence>MGGRRQHAGFTLVELVMVILVVGALAVVALPRLLDLGAWRLQAYGDELASEMAAMQRLALQQRRPIVATINTTGVVFAYASGGTLRSLACPATASPCLAESGPRSITFNSGNSGRAVSSSGAALPVTVSHGGSSRGFVIEHETGLFRPAP</sequence>
<name>A0A437RCN0_9BURK</name>
<gene>
    <name evidence="2" type="ORF">EOE66_17355</name>
</gene>
<dbReference type="OrthoDB" id="8903733at2"/>
<accession>A0A437RCN0</accession>
<keyword evidence="1" id="KW-0472">Membrane</keyword>
<keyword evidence="1" id="KW-1133">Transmembrane helix</keyword>